<dbReference type="GO" id="GO:0016301">
    <property type="term" value="F:kinase activity"/>
    <property type="evidence" value="ECO:0007669"/>
    <property type="project" value="UniProtKB-UniRule"/>
</dbReference>
<proteinExistence type="inferred from homology"/>
<sequence>MDDVVIKERADAPEGFFEAEAAGLAWLAAAPAGAAIVPVIESGSGRIALARLREARPTPRQAEAFGRRLAATHAAGAAAFGAPPDGWHGPNFIGRRPQECRPEASWGGFFAEQRVLPFARIARAVGDLRGGELGRVIEACDRLRSGELDDDEAPARLHGDLWSGNVLWTADGAVLIDPAAHGGHRESDLAMLALFGLPHLDAVLAGYDAAHPLRRGWRDRVPLHQLHPLAVHAAGHGRHYGVALAEAADATLALPSTTG</sequence>
<dbReference type="AlphaFoldDB" id="A0AA37UH28"/>
<dbReference type="PIRSF" id="PIRSF006221">
    <property type="entry name" value="Ketosamine-3-kinase"/>
    <property type="match status" value="1"/>
</dbReference>
<dbReference type="Proteomes" id="UP001157160">
    <property type="component" value="Unassembled WGS sequence"/>
</dbReference>
<gene>
    <name evidence="2" type="ORF">GCM10025874_12090</name>
</gene>
<dbReference type="Gene3D" id="3.30.200.20">
    <property type="entry name" value="Phosphorylase Kinase, domain 1"/>
    <property type="match status" value="1"/>
</dbReference>
<dbReference type="InterPro" id="IPR016477">
    <property type="entry name" value="Fructo-/Ketosamine-3-kinase"/>
</dbReference>
<protein>
    <submittedName>
        <fullName evidence="2">Fructosamine kinase</fullName>
    </submittedName>
</protein>
<dbReference type="InterPro" id="IPR011009">
    <property type="entry name" value="Kinase-like_dom_sf"/>
</dbReference>
<comment type="caution">
    <text evidence="2">The sequence shown here is derived from an EMBL/GenBank/DDBJ whole genome shotgun (WGS) entry which is preliminary data.</text>
</comment>
<dbReference type="PANTHER" id="PTHR12149">
    <property type="entry name" value="FRUCTOSAMINE 3 KINASE-RELATED PROTEIN"/>
    <property type="match status" value="1"/>
</dbReference>
<dbReference type="EMBL" id="BSUL01000001">
    <property type="protein sequence ID" value="GMA27956.1"/>
    <property type="molecule type" value="Genomic_DNA"/>
</dbReference>
<dbReference type="Pfam" id="PF03881">
    <property type="entry name" value="Fructosamin_kin"/>
    <property type="match status" value="1"/>
</dbReference>
<reference evidence="2 3" key="1">
    <citation type="journal article" date="2014" name="Int. J. Syst. Evol. Microbiol.">
        <title>Complete genome sequence of Corynebacterium casei LMG S-19264T (=DSM 44701T), isolated from a smear-ripened cheese.</title>
        <authorList>
            <consortium name="US DOE Joint Genome Institute (JGI-PGF)"/>
            <person name="Walter F."/>
            <person name="Albersmeier A."/>
            <person name="Kalinowski J."/>
            <person name="Ruckert C."/>
        </authorList>
    </citation>
    <scope>NUCLEOTIDE SEQUENCE [LARGE SCALE GENOMIC DNA]</scope>
    <source>
        <strain evidence="2 3">NBRC 112289</strain>
    </source>
</reference>
<dbReference type="Gene3D" id="1.20.1270.240">
    <property type="match status" value="1"/>
</dbReference>
<dbReference type="Gene3D" id="1.10.510.10">
    <property type="entry name" value="Transferase(Phosphotransferase) domain 1"/>
    <property type="match status" value="1"/>
</dbReference>
<accession>A0AA37UH28</accession>
<evidence type="ECO:0000313" key="3">
    <source>
        <dbReference type="Proteomes" id="UP001157160"/>
    </source>
</evidence>
<dbReference type="PANTHER" id="PTHR12149:SF8">
    <property type="entry name" value="PROTEIN-RIBULOSAMINE 3-KINASE"/>
    <property type="match status" value="1"/>
</dbReference>
<dbReference type="SUPFAM" id="SSF56112">
    <property type="entry name" value="Protein kinase-like (PK-like)"/>
    <property type="match status" value="1"/>
</dbReference>
<keyword evidence="3" id="KW-1185">Reference proteome</keyword>
<comment type="similarity">
    <text evidence="1">Belongs to the fructosamine kinase family.</text>
</comment>
<evidence type="ECO:0000313" key="2">
    <source>
        <dbReference type="EMBL" id="GMA27956.1"/>
    </source>
</evidence>
<keyword evidence="1" id="KW-0808">Transferase</keyword>
<name>A0AA37UH28_9MICO</name>
<organism evidence="2 3">
    <name type="scientific">Arenivirga flava</name>
    <dbReference type="NCBI Taxonomy" id="1930060"/>
    <lineage>
        <taxon>Bacteria</taxon>
        <taxon>Bacillati</taxon>
        <taxon>Actinomycetota</taxon>
        <taxon>Actinomycetes</taxon>
        <taxon>Micrococcales</taxon>
        <taxon>Microbacteriaceae</taxon>
        <taxon>Arenivirga</taxon>
    </lineage>
</organism>
<keyword evidence="1 2" id="KW-0418">Kinase</keyword>
<evidence type="ECO:0000256" key="1">
    <source>
        <dbReference type="PIRNR" id="PIRNR006221"/>
    </source>
</evidence>